<dbReference type="EMBL" id="LAZR01018251">
    <property type="protein sequence ID" value="KKL97105.1"/>
    <property type="molecule type" value="Genomic_DNA"/>
</dbReference>
<dbReference type="GO" id="GO:0016747">
    <property type="term" value="F:acyltransferase activity, transferring groups other than amino-acyl groups"/>
    <property type="evidence" value="ECO:0007669"/>
    <property type="project" value="InterPro"/>
</dbReference>
<evidence type="ECO:0000313" key="2">
    <source>
        <dbReference type="EMBL" id="KKL97105.1"/>
    </source>
</evidence>
<name>A0A0F9ITI1_9ZZZZ</name>
<organism evidence="2">
    <name type="scientific">marine sediment metagenome</name>
    <dbReference type="NCBI Taxonomy" id="412755"/>
    <lineage>
        <taxon>unclassified sequences</taxon>
        <taxon>metagenomes</taxon>
        <taxon>ecological metagenomes</taxon>
    </lineage>
</organism>
<dbReference type="Pfam" id="PF00583">
    <property type="entry name" value="Acetyltransf_1"/>
    <property type="match status" value="1"/>
</dbReference>
<protein>
    <recommendedName>
        <fullName evidence="1">N-acetyltransferase domain-containing protein</fullName>
    </recommendedName>
</protein>
<comment type="caution">
    <text evidence="2">The sequence shown here is derived from an EMBL/GenBank/DDBJ whole genome shotgun (WGS) entry which is preliminary data.</text>
</comment>
<dbReference type="Gene3D" id="3.40.630.30">
    <property type="match status" value="1"/>
</dbReference>
<dbReference type="SUPFAM" id="SSF55729">
    <property type="entry name" value="Acyl-CoA N-acyltransferases (Nat)"/>
    <property type="match status" value="1"/>
</dbReference>
<reference evidence="2" key="1">
    <citation type="journal article" date="2015" name="Nature">
        <title>Complex archaea that bridge the gap between prokaryotes and eukaryotes.</title>
        <authorList>
            <person name="Spang A."/>
            <person name="Saw J.H."/>
            <person name="Jorgensen S.L."/>
            <person name="Zaremba-Niedzwiedzka K."/>
            <person name="Martijn J."/>
            <person name="Lind A.E."/>
            <person name="van Eijk R."/>
            <person name="Schleper C."/>
            <person name="Guy L."/>
            <person name="Ettema T.J."/>
        </authorList>
    </citation>
    <scope>NUCLEOTIDE SEQUENCE</scope>
</reference>
<dbReference type="InterPro" id="IPR016181">
    <property type="entry name" value="Acyl_CoA_acyltransferase"/>
</dbReference>
<evidence type="ECO:0000259" key="1">
    <source>
        <dbReference type="PROSITE" id="PS51186"/>
    </source>
</evidence>
<dbReference type="PROSITE" id="PS51186">
    <property type="entry name" value="GNAT"/>
    <property type="match status" value="1"/>
</dbReference>
<dbReference type="InterPro" id="IPR000182">
    <property type="entry name" value="GNAT_dom"/>
</dbReference>
<feature type="domain" description="N-acetyltransferase" evidence="1">
    <location>
        <begin position="8"/>
        <end position="158"/>
    </location>
</feature>
<accession>A0A0F9ITI1</accession>
<dbReference type="AlphaFoldDB" id="A0A0F9ITI1"/>
<gene>
    <name evidence="2" type="ORF">LCGC14_1837810</name>
</gene>
<proteinExistence type="predicted"/>
<sequence>MSGGVIISRTWLIQPVMLVMEEVFDLLIDDTPDMLFKNYEPRLTDDSRWYISRIEGGEVVGAFWCRRINHVTWEAHANVRPRFWGNGMGTAHCQAAIDLMFEDTGATKIIAICAECFPIVMKMTEAIGFVREGVQTGSFQRDGKLYDQIHYGISRKTP</sequence>